<dbReference type="Proteomes" id="UP001165160">
    <property type="component" value="Unassembled WGS sequence"/>
</dbReference>
<feature type="compositionally biased region" description="Acidic residues" evidence="1">
    <location>
        <begin position="1"/>
        <end position="11"/>
    </location>
</feature>
<feature type="region of interest" description="Disordered" evidence="1">
    <location>
        <begin position="1"/>
        <end position="32"/>
    </location>
</feature>
<accession>A0A9W7C021</accession>
<organism evidence="2 3">
    <name type="scientific">Triparma verrucosa</name>
    <dbReference type="NCBI Taxonomy" id="1606542"/>
    <lineage>
        <taxon>Eukaryota</taxon>
        <taxon>Sar</taxon>
        <taxon>Stramenopiles</taxon>
        <taxon>Ochrophyta</taxon>
        <taxon>Bolidophyceae</taxon>
        <taxon>Parmales</taxon>
        <taxon>Triparmaceae</taxon>
        <taxon>Triparma</taxon>
    </lineage>
</organism>
<proteinExistence type="predicted"/>
<comment type="caution">
    <text evidence="2">The sequence shown here is derived from an EMBL/GenBank/DDBJ whole genome shotgun (WGS) entry which is preliminary data.</text>
</comment>
<evidence type="ECO:0000313" key="2">
    <source>
        <dbReference type="EMBL" id="GMH99732.1"/>
    </source>
</evidence>
<keyword evidence="3" id="KW-1185">Reference proteome</keyword>
<protein>
    <submittedName>
        <fullName evidence="2">Uncharacterized protein</fullName>
    </submittedName>
</protein>
<reference evidence="3" key="1">
    <citation type="journal article" date="2023" name="Commun. Biol.">
        <title>Genome analysis of Parmales, the sister group of diatoms, reveals the evolutionary specialization of diatoms from phago-mixotrophs to photoautotrophs.</title>
        <authorList>
            <person name="Ban H."/>
            <person name="Sato S."/>
            <person name="Yoshikawa S."/>
            <person name="Yamada K."/>
            <person name="Nakamura Y."/>
            <person name="Ichinomiya M."/>
            <person name="Sato N."/>
            <person name="Blanc-Mathieu R."/>
            <person name="Endo H."/>
            <person name="Kuwata A."/>
            <person name="Ogata H."/>
        </authorList>
    </citation>
    <scope>NUCLEOTIDE SEQUENCE [LARGE SCALE GENOMIC DNA]</scope>
    <source>
        <strain evidence="3">NIES 3699</strain>
    </source>
</reference>
<evidence type="ECO:0000313" key="3">
    <source>
        <dbReference type="Proteomes" id="UP001165160"/>
    </source>
</evidence>
<name>A0A9W7C021_9STRA</name>
<dbReference type="EMBL" id="BRXX01000238">
    <property type="protein sequence ID" value="GMH99732.1"/>
    <property type="molecule type" value="Genomic_DNA"/>
</dbReference>
<dbReference type="AlphaFoldDB" id="A0A9W7C021"/>
<gene>
    <name evidence="2" type="ORF">TrVE_jg3909</name>
</gene>
<feature type="region of interest" description="Disordered" evidence="1">
    <location>
        <begin position="81"/>
        <end position="102"/>
    </location>
</feature>
<evidence type="ECO:0000256" key="1">
    <source>
        <dbReference type="SAM" id="MobiDB-lite"/>
    </source>
</evidence>
<sequence>MSSSSSDDDDLLTSSYVPIAKKRKAKSTTADDERAFAELTESAQGDLEQKEIRGVYKHIGPQPSINLSEIALLESSLVPKNRKETEEDDKINDTHVPQKGVKKGILGNDKQKACSRIEEMNLQQLISIACCEELEGLVYNKFLERYYQVIEIESEGEFKEGEKVEEKITIVGRLPVRGWRGEIIENSVKLVSSLIRSILKSDFSDRTPLEILKHTYENSKALKGDDILTRLRFVSLVLAKGVGWESNDFKEVGSLMDGIKRNVLGAFVDEDVQRVKEMCGLGKVWAGWKEGSGGGERKQKGIEDFF</sequence>